<reference evidence="6 7" key="1">
    <citation type="submission" date="2021-01" db="EMBL/GenBank/DDBJ databases">
        <title>Whole genome shotgun sequence of Planotetraspora phitsanulokensis NBRC 104273.</title>
        <authorList>
            <person name="Komaki H."/>
            <person name="Tamura T."/>
        </authorList>
    </citation>
    <scope>NUCLEOTIDE SEQUENCE [LARGE SCALE GENOMIC DNA]</scope>
    <source>
        <strain evidence="6 7">NBRC 104273</strain>
    </source>
</reference>
<dbReference type="AlphaFoldDB" id="A0A8J3U4H9"/>
<dbReference type="InterPro" id="IPR052951">
    <property type="entry name" value="Tellurite_res_ion_channel"/>
</dbReference>
<feature type="transmembrane region" description="Helical" evidence="5">
    <location>
        <begin position="51"/>
        <end position="72"/>
    </location>
</feature>
<name>A0A8J3U4H9_9ACTN</name>
<dbReference type="Gene3D" id="1.50.10.150">
    <property type="entry name" value="Voltage-dependent anion channel"/>
    <property type="match status" value="1"/>
</dbReference>
<dbReference type="Proteomes" id="UP000622547">
    <property type="component" value="Unassembled WGS sequence"/>
</dbReference>
<dbReference type="InterPro" id="IPR038665">
    <property type="entry name" value="Voltage-dep_anion_channel_sf"/>
</dbReference>
<evidence type="ECO:0008006" key="8">
    <source>
        <dbReference type="Google" id="ProtNLM"/>
    </source>
</evidence>
<protein>
    <recommendedName>
        <fullName evidence="8">Tellurite resistance protein</fullName>
    </recommendedName>
</protein>
<evidence type="ECO:0000313" key="7">
    <source>
        <dbReference type="Proteomes" id="UP000622547"/>
    </source>
</evidence>
<feature type="transmembrane region" description="Helical" evidence="5">
    <location>
        <begin position="240"/>
        <end position="259"/>
    </location>
</feature>
<feature type="transmembrane region" description="Helical" evidence="5">
    <location>
        <begin position="302"/>
        <end position="322"/>
    </location>
</feature>
<keyword evidence="4 5" id="KW-0472">Membrane</keyword>
<evidence type="ECO:0000256" key="4">
    <source>
        <dbReference type="ARBA" id="ARBA00023136"/>
    </source>
</evidence>
<evidence type="ECO:0000256" key="1">
    <source>
        <dbReference type="ARBA" id="ARBA00004141"/>
    </source>
</evidence>
<sequence>MSIDTPDRQKPAVDALVASPVTRVPMNTFAIAFGFAGLAATWSLADGVLGAPAAVAVGLWALTAIAWVWLIVTHAVAGRRSGRRLVDQLRNPAQGPIAALVPIVGMLVGGEVYDYVPALGSWLVVAFIVVAALFAGWLLAQWSQGLFHIEDVHGGYFLPTVAAAFIAANSAAKVGLHGFALGAFAVGVFFWIVVSALILVRVAVKGPLPAPLAPTLAIYVAPPAVGGLAWFSLNGGREDLVAYCLAGLTVVLTLMQVGLIPAYRRLTFSTGFWSFTFPYAAVARQTVDWLTMTHPVLWRLWAWLVVAAITAFIAAIAIRWLVSTRTSSTSRTAGHMGTA</sequence>
<keyword evidence="3 5" id="KW-1133">Transmembrane helix</keyword>
<dbReference type="GO" id="GO:0005886">
    <property type="term" value="C:plasma membrane"/>
    <property type="evidence" value="ECO:0007669"/>
    <property type="project" value="TreeGrafter"/>
</dbReference>
<proteinExistence type="predicted"/>
<comment type="caution">
    <text evidence="6">The sequence shown here is derived from an EMBL/GenBank/DDBJ whole genome shotgun (WGS) entry which is preliminary data.</text>
</comment>
<gene>
    <name evidence="6" type="ORF">Pph01_09120</name>
</gene>
<feature type="transmembrane region" description="Helical" evidence="5">
    <location>
        <begin position="152"/>
        <end position="172"/>
    </location>
</feature>
<dbReference type="GO" id="GO:0046583">
    <property type="term" value="F:monoatomic cation efflux transmembrane transporter activity"/>
    <property type="evidence" value="ECO:0007669"/>
    <property type="project" value="TreeGrafter"/>
</dbReference>
<keyword evidence="2 5" id="KW-0812">Transmembrane</keyword>
<keyword evidence="7" id="KW-1185">Reference proteome</keyword>
<feature type="transmembrane region" description="Helical" evidence="5">
    <location>
        <begin position="216"/>
        <end position="234"/>
    </location>
</feature>
<evidence type="ECO:0000256" key="3">
    <source>
        <dbReference type="ARBA" id="ARBA00022989"/>
    </source>
</evidence>
<evidence type="ECO:0000256" key="2">
    <source>
        <dbReference type="ARBA" id="ARBA00022692"/>
    </source>
</evidence>
<dbReference type="PANTHER" id="PTHR37955:SF1">
    <property type="entry name" value="DEP DOMAIN-CONTAINING PROTEIN"/>
    <property type="match status" value="1"/>
</dbReference>
<feature type="transmembrane region" description="Helical" evidence="5">
    <location>
        <begin position="178"/>
        <end position="204"/>
    </location>
</feature>
<organism evidence="6 7">
    <name type="scientific">Planotetraspora phitsanulokensis</name>
    <dbReference type="NCBI Taxonomy" id="575192"/>
    <lineage>
        <taxon>Bacteria</taxon>
        <taxon>Bacillati</taxon>
        <taxon>Actinomycetota</taxon>
        <taxon>Actinomycetes</taxon>
        <taxon>Streptosporangiales</taxon>
        <taxon>Streptosporangiaceae</taxon>
        <taxon>Planotetraspora</taxon>
    </lineage>
</organism>
<dbReference type="PANTHER" id="PTHR37955">
    <property type="entry name" value="TELLURITE RESISTANCE PROTEIN TEHA"/>
    <property type="match status" value="1"/>
</dbReference>
<evidence type="ECO:0000256" key="5">
    <source>
        <dbReference type="SAM" id="Phobius"/>
    </source>
</evidence>
<dbReference type="InterPro" id="IPR004695">
    <property type="entry name" value="SLAC1/Mae1/Ssu1/TehA"/>
</dbReference>
<comment type="subcellular location">
    <subcellularLocation>
        <location evidence="1">Membrane</location>
        <topology evidence="1">Multi-pass membrane protein</topology>
    </subcellularLocation>
</comment>
<accession>A0A8J3U4H9</accession>
<evidence type="ECO:0000313" key="6">
    <source>
        <dbReference type="EMBL" id="GII35909.1"/>
    </source>
</evidence>
<dbReference type="Pfam" id="PF03595">
    <property type="entry name" value="SLAC1"/>
    <property type="match status" value="1"/>
</dbReference>
<feature type="transmembrane region" description="Helical" evidence="5">
    <location>
        <begin position="119"/>
        <end position="140"/>
    </location>
</feature>
<dbReference type="EMBL" id="BOOP01000003">
    <property type="protein sequence ID" value="GII35909.1"/>
    <property type="molecule type" value="Genomic_DNA"/>
</dbReference>
<feature type="transmembrane region" description="Helical" evidence="5">
    <location>
        <begin position="28"/>
        <end position="45"/>
    </location>
</feature>